<evidence type="ECO:0000259" key="1">
    <source>
        <dbReference type="Pfam" id="PF14213"/>
    </source>
</evidence>
<sequence length="115" mass="12777">MQKVMVRDIATMALTESDGRKLRKAIEASLKDGETVELDFSGISLFATMFFNASIGNFVMKLSPDECAEKIRLTNISDLGMDTYLHSFENASAIYAQQETLIKISDITQSNITDN</sequence>
<name>E6U4T1_ETHHY</name>
<dbReference type="eggNOG" id="ENOG5030B5I">
    <property type="taxonomic scope" value="Bacteria"/>
</dbReference>
<keyword evidence="3" id="KW-1185">Reference proteome</keyword>
<dbReference type="KEGG" id="eha:Ethha_2304"/>
<proteinExistence type="predicted"/>
<accession>E6U4T1</accession>
<reference evidence="2 3" key="1">
    <citation type="submission" date="2010-12" db="EMBL/GenBank/DDBJ databases">
        <title>Complete sequence of Ethanoligenens harbinense YUAN-3.</title>
        <authorList>
            <person name="Lucas S."/>
            <person name="Copeland A."/>
            <person name="Lapidus A."/>
            <person name="Cheng J.-F."/>
            <person name="Bruce D."/>
            <person name="Goodwin L."/>
            <person name="Pitluck S."/>
            <person name="Chertkov O."/>
            <person name="Misra M."/>
            <person name="Detter J.C."/>
            <person name="Han C."/>
            <person name="Tapia R."/>
            <person name="Land M."/>
            <person name="Hauser L."/>
            <person name="Jeffries C."/>
            <person name="Kyrpides N."/>
            <person name="Ivanova N."/>
            <person name="Mikhailova N."/>
            <person name="Wang A."/>
            <person name="Mouttaki H."/>
            <person name="He Z."/>
            <person name="Zhou J."/>
            <person name="Hemme C.L."/>
            <person name="Woyke T."/>
        </authorList>
    </citation>
    <scope>NUCLEOTIDE SEQUENCE [LARGE SCALE GENOMIC DNA]</scope>
    <source>
        <strain evidence="3">DSM 18485 / JCM 12961 / CGMCC 1.5033 / YUAN-3</strain>
    </source>
</reference>
<dbReference type="AlphaFoldDB" id="E6U4T1"/>
<dbReference type="EMBL" id="CP002400">
    <property type="protein sequence ID" value="ADU27816.1"/>
    <property type="molecule type" value="Genomic_DNA"/>
</dbReference>
<evidence type="ECO:0000313" key="3">
    <source>
        <dbReference type="Proteomes" id="UP000001551"/>
    </source>
</evidence>
<dbReference type="STRING" id="663278.Ethha_2304"/>
<dbReference type="RefSeq" id="WP_013486164.1">
    <property type="nucleotide sequence ID" value="NC_014828.1"/>
</dbReference>
<dbReference type="InterPro" id="IPR025474">
    <property type="entry name" value="DUF4325"/>
</dbReference>
<gene>
    <name evidence="2" type="ordered locus">Ethha_2304</name>
</gene>
<organism evidence="2 3">
    <name type="scientific">Ethanoligenens harbinense (strain DSM 18485 / JCM 12961 / CGMCC 1.5033 / YUAN-3)</name>
    <dbReference type="NCBI Taxonomy" id="663278"/>
    <lineage>
        <taxon>Bacteria</taxon>
        <taxon>Bacillati</taxon>
        <taxon>Bacillota</taxon>
        <taxon>Clostridia</taxon>
        <taxon>Eubacteriales</taxon>
        <taxon>Oscillospiraceae</taxon>
        <taxon>Ethanoligenens</taxon>
    </lineage>
</organism>
<evidence type="ECO:0000313" key="2">
    <source>
        <dbReference type="EMBL" id="ADU27816.1"/>
    </source>
</evidence>
<dbReference type="HOGENOM" id="CLU_155221_2_0_9"/>
<feature type="domain" description="DUF4325" evidence="1">
    <location>
        <begin position="18"/>
        <end position="78"/>
    </location>
</feature>
<dbReference type="Proteomes" id="UP000001551">
    <property type="component" value="Chromosome"/>
</dbReference>
<dbReference type="Pfam" id="PF14213">
    <property type="entry name" value="DUF4325"/>
    <property type="match status" value="1"/>
</dbReference>
<protein>
    <recommendedName>
        <fullName evidence="1">DUF4325 domain-containing protein</fullName>
    </recommendedName>
</protein>